<feature type="transmembrane region" description="Helical" evidence="1">
    <location>
        <begin position="7"/>
        <end position="27"/>
    </location>
</feature>
<feature type="transmembrane region" description="Helical" evidence="1">
    <location>
        <begin position="135"/>
        <end position="151"/>
    </location>
</feature>
<organism evidence="2 3">
    <name type="scientific">Gracilibacillus dipsosauri</name>
    <dbReference type="NCBI Taxonomy" id="178340"/>
    <lineage>
        <taxon>Bacteria</taxon>
        <taxon>Bacillati</taxon>
        <taxon>Bacillota</taxon>
        <taxon>Bacilli</taxon>
        <taxon>Bacillales</taxon>
        <taxon>Bacillaceae</taxon>
        <taxon>Gracilibacillus</taxon>
    </lineage>
</organism>
<dbReference type="EMBL" id="QGTD01000004">
    <property type="protein sequence ID" value="PWU70005.1"/>
    <property type="molecule type" value="Genomic_DNA"/>
</dbReference>
<dbReference type="OrthoDB" id="2360867at2"/>
<protein>
    <submittedName>
        <fullName evidence="2">Uncharacterized protein</fullName>
    </submittedName>
</protein>
<evidence type="ECO:0000313" key="3">
    <source>
        <dbReference type="Proteomes" id="UP000245624"/>
    </source>
</evidence>
<accession>A0A317L2Z5</accession>
<comment type="caution">
    <text evidence="2">The sequence shown here is derived from an EMBL/GenBank/DDBJ whole genome shotgun (WGS) entry which is preliminary data.</text>
</comment>
<feature type="transmembrane region" description="Helical" evidence="1">
    <location>
        <begin position="158"/>
        <end position="179"/>
    </location>
</feature>
<evidence type="ECO:0000313" key="2">
    <source>
        <dbReference type="EMBL" id="PWU70005.1"/>
    </source>
</evidence>
<dbReference type="RefSeq" id="WP_109983382.1">
    <property type="nucleotide sequence ID" value="NZ_QGTD01000004.1"/>
</dbReference>
<keyword evidence="1" id="KW-0472">Membrane</keyword>
<feature type="transmembrane region" description="Helical" evidence="1">
    <location>
        <begin position="108"/>
        <end position="129"/>
    </location>
</feature>
<dbReference type="Proteomes" id="UP000245624">
    <property type="component" value="Unassembled WGS sequence"/>
</dbReference>
<dbReference type="AlphaFoldDB" id="A0A317L2Z5"/>
<keyword evidence="1" id="KW-0812">Transmembrane</keyword>
<proteinExistence type="predicted"/>
<feature type="transmembrane region" description="Helical" evidence="1">
    <location>
        <begin position="185"/>
        <end position="205"/>
    </location>
</feature>
<feature type="transmembrane region" description="Helical" evidence="1">
    <location>
        <begin position="59"/>
        <end position="78"/>
    </location>
</feature>
<gene>
    <name evidence="2" type="ORF">DLJ74_03530</name>
</gene>
<name>A0A317L2Z5_9BACI</name>
<keyword evidence="3" id="KW-1185">Reference proteome</keyword>
<keyword evidence="1" id="KW-1133">Transmembrane helix</keyword>
<feature type="transmembrane region" description="Helical" evidence="1">
    <location>
        <begin position="84"/>
        <end position="101"/>
    </location>
</feature>
<reference evidence="2 3" key="1">
    <citation type="submission" date="2018-05" db="EMBL/GenBank/DDBJ databases">
        <title>Genomic analysis of Gracilibacillus dipsosauri DD1 reveals novel features of a salt-tolerant amylase.</title>
        <authorList>
            <person name="Deutch C.E."/>
            <person name="Yang S."/>
        </authorList>
    </citation>
    <scope>NUCLEOTIDE SEQUENCE [LARGE SCALE GENOMIC DNA]</scope>
    <source>
        <strain evidence="2 3">DD1</strain>
    </source>
</reference>
<feature type="transmembrane region" description="Helical" evidence="1">
    <location>
        <begin position="33"/>
        <end position="52"/>
    </location>
</feature>
<sequence>MSRYATGFSIAGSVLTIAFLIVVNLITNGSHPWFIYPSFVLLLWPISHYFMVKGEQKKFSMVCSLLIIGFLFVVNYIQTPEYPWFLYPILPILWWPILIYLGKRAKSLAVAMVGSTSIMLYYIILNIFLAPGHPWAIYPIFAVLWWPLAIYHAQKRSYVAFSVHASLLIGIFFITVNMITSPDTIWAVYPIFAVIWWPLSMYYFVHKRKSEV</sequence>
<evidence type="ECO:0000256" key="1">
    <source>
        <dbReference type="SAM" id="Phobius"/>
    </source>
</evidence>